<reference evidence="1 2" key="1">
    <citation type="submission" date="2016-07" db="EMBL/GenBank/DDBJ databases">
        <title>Pervasive Adenine N6-methylation of Active Genes in Fungi.</title>
        <authorList>
            <consortium name="DOE Joint Genome Institute"/>
            <person name="Mondo S.J."/>
            <person name="Dannebaum R.O."/>
            <person name="Kuo R.C."/>
            <person name="Labutti K."/>
            <person name="Haridas S."/>
            <person name="Kuo A."/>
            <person name="Salamov A."/>
            <person name="Ahrendt S.R."/>
            <person name="Lipzen A."/>
            <person name="Sullivan W."/>
            <person name="Andreopoulos W.B."/>
            <person name="Clum A."/>
            <person name="Lindquist E."/>
            <person name="Daum C."/>
            <person name="Ramamoorthy G.K."/>
            <person name="Gryganskyi A."/>
            <person name="Culley D."/>
            <person name="Magnuson J.K."/>
            <person name="James T.Y."/>
            <person name="O'Malley M.A."/>
            <person name="Stajich J.E."/>
            <person name="Spatafora J.W."/>
            <person name="Visel A."/>
            <person name="Grigoriev I.V."/>
        </authorList>
    </citation>
    <scope>NUCLEOTIDE SEQUENCE [LARGE SCALE GENOMIC DNA]</scope>
    <source>
        <strain evidence="1 2">NRRL 2496</strain>
    </source>
</reference>
<sequence>MGNIEIRANKNKYSRRVSFIKANVVLNPKHVFSFLVFLRVEWQAVAINATRGLDNNTTARFFRQWRLIEVFRKWEERLRGIPASHEHSDMFVKSGMVEKDLSQSEALDSIVSDATSDQGIAFLDHSTRFHKFGGIARAREYQGRIDGDLILGCIKKP</sequence>
<accession>A0A1X2HTU1</accession>
<name>A0A1X2HTU1_SYNRA</name>
<keyword evidence="2" id="KW-1185">Reference proteome</keyword>
<comment type="caution">
    <text evidence="1">The sequence shown here is derived from an EMBL/GenBank/DDBJ whole genome shotgun (WGS) entry which is preliminary data.</text>
</comment>
<protein>
    <submittedName>
        <fullName evidence="1">Uncharacterized protein</fullName>
    </submittedName>
</protein>
<organism evidence="1 2">
    <name type="scientific">Syncephalastrum racemosum</name>
    <name type="common">Filamentous fungus</name>
    <dbReference type="NCBI Taxonomy" id="13706"/>
    <lineage>
        <taxon>Eukaryota</taxon>
        <taxon>Fungi</taxon>
        <taxon>Fungi incertae sedis</taxon>
        <taxon>Mucoromycota</taxon>
        <taxon>Mucoromycotina</taxon>
        <taxon>Mucoromycetes</taxon>
        <taxon>Mucorales</taxon>
        <taxon>Syncephalastraceae</taxon>
        <taxon>Syncephalastrum</taxon>
    </lineage>
</organism>
<gene>
    <name evidence="1" type="ORF">BCR43DRAFT_482582</name>
</gene>
<evidence type="ECO:0000313" key="2">
    <source>
        <dbReference type="Proteomes" id="UP000242180"/>
    </source>
</evidence>
<evidence type="ECO:0000313" key="1">
    <source>
        <dbReference type="EMBL" id="ORZ03015.1"/>
    </source>
</evidence>
<dbReference type="AlphaFoldDB" id="A0A1X2HTU1"/>
<dbReference type="InParanoid" id="A0A1X2HTU1"/>
<dbReference type="Proteomes" id="UP000242180">
    <property type="component" value="Unassembled WGS sequence"/>
</dbReference>
<dbReference type="EMBL" id="MCGN01000001">
    <property type="protein sequence ID" value="ORZ03015.1"/>
    <property type="molecule type" value="Genomic_DNA"/>
</dbReference>
<proteinExistence type="predicted"/>